<comment type="caution">
    <text evidence="1">The sequence shown here is derived from an EMBL/GenBank/DDBJ whole genome shotgun (WGS) entry which is preliminary data.</text>
</comment>
<reference evidence="1" key="1">
    <citation type="submission" date="2022-06" db="EMBL/GenBank/DDBJ databases">
        <authorList>
            <person name="Legras J.-L."/>
            <person name="Devillers H."/>
            <person name="Grondin C."/>
        </authorList>
    </citation>
    <scope>NUCLEOTIDE SEQUENCE</scope>
    <source>
        <strain evidence="1">CLIB 1444</strain>
    </source>
</reference>
<organism evidence="1 2">
    <name type="scientific">[Candida] jaroonii</name>
    <dbReference type="NCBI Taxonomy" id="467808"/>
    <lineage>
        <taxon>Eukaryota</taxon>
        <taxon>Fungi</taxon>
        <taxon>Dikarya</taxon>
        <taxon>Ascomycota</taxon>
        <taxon>Saccharomycotina</taxon>
        <taxon>Pichiomycetes</taxon>
        <taxon>Debaryomycetaceae</taxon>
        <taxon>Yamadazyma</taxon>
    </lineage>
</organism>
<proteinExistence type="predicted"/>
<dbReference type="Proteomes" id="UP001152531">
    <property type="component" value="Unassembled WGS sequence"/>
</dbReference>
<accession>A0ACA9Y9J9</accession>
<dbReference type="EMBL" id="CALSDN010000007">
    <property type="protein sequence ID" value="CAH6721732.1"/>
    <property type="molecule type" value="Genomic_DNA"/>
</dbReference>
<gene>
    <name evidence="1" type="ORF">CLIB1444_07S01178</name>
</gene>
<protein>
    <submittedName>
        <fullName evidence="1">Uncharacterized protein</fullName>
    </submittedName>
</protein>
<evidence type="ECO:0000313" key="2">
    <source>
        <dbReference type="Proteomes" id="UP001152531"/>
    </source>
</evidence>
<sequence>MSRQIALEKELEQIKQINQVVGKVVSTVKKAHTDIIKSNESIENTNKLVNKWIDILSQSDYTKHRIQNYYQDDDVVQEKLQKEQEMMKELERLKKENEELTRKLK</sequence>
<evidence type="ECO:0000313" key="1">
    <source>
        <dbReference type="EMBL" id="CAH6721732.1"/>
    </source>
</evidence>
<name>A0ACA9Y9J9_9ASCO</name>
<keyword evidence="2" id="KW-1185">Reference proteome</keyword>